<dbReference type="PROSITE" id="PS51755">
    <property type="entry name" value="OMPR_PHOB"/>
    <property type="match status" value="1"/>
</dbReference>
<dbReference type="GO" id="GO:0006355">
    <property type="term" value="P:regulation of DNA-templated transcription"/>
    <property type="evidence" value="ECO:0007669"/>
    <property type="project" value="InterPro"/>
</dbReference>
<evidence type="ECO:0000259" key="3">
    <source>
        <dbReference type="PROSITE" id="PS51755"/>
    </source>
</evidence>
<organism evidence="4 5">
    <name type="scientific">Tahibacter soli</name>
    <dbReference type="NCBI Taxonomy" id="2983605"/>
    <lineage>
        <taxon>Bacteria</taxon>
        <taxon>Pseudomonadati</taxon>
        <taxon>Pseudomonadota</taxon>
        <taxon>Gammaproteobacteria</taxon>
        <taxon>Lysobacterales</taxon>
        <taxon>Rhodanobacteraceae</taxon>
        <taxon>Tahibacter</taxon>
    </lineage>
</organism>
<protein>
    <submittedName>
        <fullName evidence="4">Winged helix-turn-helix domain-containing protein</fullName>
    </submittedName>
</protein>
<dbReference type="GO" id="GO:0003677">
    <property type="term" value="F:DNA binding"/>
    <property type="evidence" value="ECO:0007669"/>
    <property type="project" value="UniProtKB-UniRule"/>
</dbReference>
<dbReference type="Gene3D" id="1.10.10.10">
    <property type="entry name" value="Winged helix-like DNA-binding domain superfamily/Winged helix DNA-binding domain"/>
    <property type="match status" value="1"/>
</dbReference>
<proteinExistence type="predicted"/>
<dbReference type="InterPro" id="IPR001867">
    <property type="entry name" value="OmpR/PhoB-type_DNA-bd"/>
</dbReference>
<dbReference type="InterPro" id="IPR011990">
    <property type="entry name" value="TPR-like_helical_dom_sf"/>
</dbReference>
<accession>A0A9X3YJ03</accession>
<dbReference type="SMART" id="SM00862">
    <property type="entry name" value="Trans_reg_C"/>
    <property type="match status" value="1"/>
</dbReference>
<dbReference type="GO" id="GO:0000160">
    <property type="term" value="P:phosphorelay signal transduction system"/>
    <property type="evidence" value="ECO:0007669"/>
    <property type="project" value="InterPro"/>
</dbReference>
<feature type="domain" description="OmpR/PhoB-type" evidence="3">
    <location>
        <begin position="11"/>
        <end position="107"/>
    </location>
</feature>
<dbReference type="EMBL" id="JAOVZO020000009">
    <property type="protein sequence ID" value="MDC8012424.1"/>
    <property type="molecule type" value="Genomic_DNA"/>
</dbReference>
<dbReference type="SUPFAM" id="SSF46894">
    <property type="entry name" value="C-terminal effector domain of the bipartite response regulators"/>
    <property type="match status" value="1"/>
</dbReference>
<dbReference type="Pfam" id="PF00486">
    <property type="entry name" value="Trans_reg_C"/>
    <property type="match status" value="1"/>
</dbReference>
<dbReference type="SUPFAM" id="SSF48452">
    <property type="entry name" value="TPR-like"/>
    <property type="match status" value="2"/>
</dbReference>
<dbReference type="SMART" id="SM00028">
    <property type="entry name" value="TPR"/>
    <property type="match status" value="3"/>
</dbReference>
<name>A0A9X3YJ03_9GAMM</name>
<dbReference type="Gene3D" id="1.25.40.10">
    <property type="entry name" value="Tetratricopeptide repeat domain"/>
    <property type="match status" value="2"/>
</dbReference>
<evidence type="ECO:0000313" key="4">
    <source>
        <dbReference type="EMBL" id="MDC8012424.1"/>
    </source>
</evidence>
<dbReference type="Proteomes" id="UP001139971">
    <property type="component" value="Unassembled WGS sequence"/>
</dbReference>
<dbReference type="AlphaFoldDB" id="A0A9X3YJ03"/>
<evidence type="ECO:0000256" key="1">
    <source>
        <dbReference type="ARBA" id="ARBA00023125"/>
    </source>
</evidence>
<dbReference type="RefSeq" id="WP_263542093.1">
    <property type="nucleotide sequence ID" value="NZ_JAOVZO020000009.1"/>
</dbReference>
<feature type="DNA-binding region" description="OmpR/PhoB-type" evidence="2">
    <location>
        <begin position="11"/>
        <end position="107"/>
    </location>
</feature>
<keyword evidence="5" id="KW-1185">Reference proteome</keyword>
<dbReference type="InterPro" id="IPR016032">
    <property type="entry name" value="Sig_transdc_resp-reg_C-effctor"/>
</dbReference>
<keyword evidence="1 2" id="KW-0238">DNA-binding</keyword>
<dbReference type="InterPro" id="IPR036388">
    <property type="entry name" value="WH-like_DNA-bd_sf"/>
</dbReference>
<gene>
    <name evidence="4" type="ORF">OD750_007680</name>
</gene>
<dbReference type="CDD" id="cd00383">
    <property type="entry name" value="trans_reg_C"/>
    <property type="match status" value="1"/>
</dbReference>
<evidence type="ECO:0000313" key="5">
    <source>
        <dbReference type="Proteomes" id="UP001139971"/>
    </source>
</evidence>
<reference evidence="4" key="1">
    <citation type="submission" date="2023-02" db="EMBL/GenBank/DDBJ databases">
        <title>Tahibacter soli sp. nov. isolated from soil.</title>
        <authorList>
            <person name="Baek J.H."/>
            <person name="Lee J.K."/>
            <person name="Choi D.G."/>
            <person name="Jeon C.O."/>
        </authorList>
    </citation>
    <scope>NUCLEOTIDE SEQUENCE</scope>
    <source>
        <strain evidence="4">BL</strain>
    </source>
</reference>
<comment type="caution">
    <text evidence="4">The sequence shown here is derived from an EMBL/GenBank/DDBJ whole genome shotgun (WGS) entry which is preliminary data.</text>
</comment>
<dbReference type="InterPro" id="IPR019734">
    <property type="entry name" value="TPR_rpt"/>
</dbReference>
<evidence type="ECO:0000256" key="2">
    <source>
        <dbReference type="PROSITE-ProRule" id="PRU01091"/>
    </source>
</evidence>
<sequence>MAEQPHWPSDVQRLRLGDIEIDLRYRTVRRGDSSYELNPRCFGLLLLFLREPGVLQTRETIFRKVWCGAVVEDASLTNCIWLMRRAFGRTAKQWIRTVPKQGYVFDPPASAHAVVCPPEAPAESESVAAILPDPAAVAAACEVAPVPAIAAHTARRRPLLWAAAAIAATVALGGAALLRADSVASTHRRVALIAATGAELPDDARWATPLLQAWLEWQLRSFPELTVAAATDACRDCGELAIVLGVEMAPGGDVPWRVSARFRGSSPPPDVMRASSADALVATLDAVGRDVLAAVVPSQDAASYPALALDAATAAEFAQGWVAEQRHRWSDAARAYTTVVDKAPAFGYARVRLAQTLDELGQQGAAQAELTRAAAWIDALPRPLRAPVDAQRSLILHDDAAAARAFAALAHAGGDVAYRLGQASALKRLGRTRDAAQLLAGEPPAQPAPALRWLMQRADVEIANRDMARAAKSAQAAIDVAAKLGWERERAQATLLYVEAQADNGRPLDAALFDAAVRAFDAAGDKLGALRTRVYADLYGPRGNDAPRRLDELLAEARLAGNPGVEIEALRRTALYLDETGDTDRARERFAQAAAVAESSGRAYERRVIDLHLLHEDTLRLDFAAVDRRLARLRAEPLQGRAAYSVGLNAARLDYLRGHYDAALATLADAERALRAGDNLPQIALANGCLRGSIHLMQGRTSASRNDIRECRASGQPVLDQLADIASAELAIHAGDLGEARRLLMPMRKQVRDLANRQHRWNLAIEIAPLLARVGELDAARELVDDVLPEVTRAQYRLLVANARVTRAEIALALGRTDEAKRDAATAAALVPDDDWYERRRIRTIDALIARARGDAQGAARELESLHADALDRGDVLAELLVHSVMDPGTLAGGCSDRRHAQLLAESGMRGASDIWMNPAAHASGAALANAHAKDP</sequence>